<dbReference type="InterPro" id="IPR006127">
    <property type="entry name" value="ZnuA-like"/>
</dbReference>
<protein>
    <submittedName>
        <fullName evidence="5">Zinc ABC transporter, periplasmic-binding protein ZnuA</fullName>
    </submittedName>
</protein>
<dbReference type="CDD" id="cd01018">
    <property type="entry name" value="ZntC"/>
    <property type="match status" value="1"/>
</dbReference>
<dbReference type="PRINTS" id="PR00690">
    <property type="entry name" value="ADHESNFAMILY"/>
</dbReference>
<dbReference type="GO" id="GO:0030001">
    <property type="term" value="P:metal ion transport"/>
    <property type="evidence" value="ECO:0007669"/>
    <property type="project" value="InterPro"/>
</dbReference>
<dbReference type="InterPro" id="IPR006129">
    <property type="entry name" value="AdhesinB"/>
</dbReference>
<dbReference type="PRINTS" id="PR00691">
    <property type="entry name" value="ADHESINB"/>
</dbReference>
<evidence type="ECO:0000256" key="2">
    <source>
        <dbReference type="ARBA" id="ARBA00022448"/>
    </source>
</evidence>
<dbReference type="EMBL" id="CP009511">
    <property type="protein sequence ID" value="AKB63178.1"/>
    <property type="molecule type" value="Genomic_DNA"/>
</dbReference>
<dbReference type="PANTHER" id="PTHR42953">
    <property type="entry name" value="HIGH-AFFINITY ZINC UPTAKE SYSTEM PROTEIN ZNUA-RELATED"/>
    <property type="match status" value="1"/>
</dbReference>
<dbReference type="AlphaFoldDB" id="A0A0E3RBL1"/>
<proteinExistence type="inferred from homology"/>
<evidence type="ECO:0000256" key="4">
    <source>
        <dbReference type="SAM" id="MobiDB-lite"/>
    </source>
</evidence>
<sequence length="328" mass="36355">MKLKIIPLLVILIVGLSIFVSGCTDAGDSGNNRSTGQGAEISGNEEPIIVAVSVVPQAEFVEKVGGDRVKTVVIVPSGTDPHTYEPSPKEVKEISKASMLLTVGVGMPFEEVWIDRFESMNSDTLIINCSEGIELKKLEGYHHHEGEEGHDEELETGHENKSEGNHEELDPHIWTSPSNAKIMVEEIYEGLVELDPENEAYYAQNRDAYLEELDALDTRIREKLEGKEEKNFMVYHPSWGYFAADYGLNMISVEIEGKEPSAQDLTELVDLAKEKDVKVIFVQAQFSTRSAEVLAQEIGGEVVAVDPLAKNYIENMDSVSDIFARNLV</sequence>
<dbReference type="Gene3D" id="3.40.50.1980">
    <property type="entry name" value="Nitrogenase molybdenum iron protein domain"/>
    <property type="match status" value="2"/>
</dbReference>
<dbReference type="HOGENOM" id="CLU_016838_1_0_2"/>
<name>A0A0E3RBL1_METMZ</name>
<gene>
    <name evidence="5" type="ORF">MSMAP_3193</name>
</gene>
<evidence type="ECO:0000256" key="3">
    <source>
        <dbReference type="ARBA" id="ARBA00022729"/>
    </source>
</evidence>
<dbReference type="PATRIC" id="fig|1434115.4.peg.4036"/>
<reference evidence="5 6" key="1">
    <citation type="submission" date="2014-07" db="EMBL/GenBank/DDBJ databases">
        <title>Methanogenic archaea and the global carbon cycle.</title>
        <authorList>
            <person name="Henriksen J.R."/>
            <person name="Luke J."/>
            <person name="Reinhart S."/>
            <person name="Benedict M.N."/>
            <person name="Youngblut N.D."/>
            <person name="Metcalf M.E."/>
            <person name="Whitaker R.J."/>
            <person name="Metcalf W.W."/>
        </authorList>
    </citation>
    <scope>NUCLEOTIDE SEQUENCE [LARGE SCALE GENOMIC DNA]</scope>
    <source>
        <strain evidence="5 6">SarPi</strain>
    </source>
</reference>
<dbReference type="GO" id="GO:0007155">
    <property type="term" value="P:cell adhesion"/>
    <property type="evidence" value="ECO:0007669"/>
    <property type="project" value="InterPro"/>
</dbReference>
<evidence type="ECO:0000313" key="6">
    <source>
        <dbReference type="Proteomes" id="UP000033116"/>
    </source>
</evidence>
<keyword evidence="2" id="KW-0813">Transport</keyword>
<keyword evidence="3" id="KW-0732">Signal</keyword>
<feature type="region of interest" description="Disordered" evidence="4">
    <location>
        <begin position="145"/>
        <end position="172"/>
    </location>
</feature>
<accession>A0A0E3RBL1</accession>
<organism evidence="5 6">
    <name type="scientific">Methanosarcina mazei SarPi</name>
    <dbReference type="NCBI Taxonomy" id="1434115"/>
    <lineage>
        <taxon>Archaea</taxon>
        <taxon>Methanobacteriati</taxon>
        <taxon>Methanobacteriota</taxon>
        <taxon>Stenosarchaea group</taxon>
        <taxon>Methanomicrobia</taxon>
        <taxon>Methanosarcinales</taxon>
        <taxon>Methanosarcinaceae</taxon>
        <taxon>Methanosarcina</taxon>
    </lineage>
</organism>
<evidence type="ECO:0000256" key="1">
    <source>
        <dbReference type="ARBA" id="ARBA00011028"/>
    </source>
</evidence>
<feature type="compositionally biased region" description="Basic and acidic residues" evidence="4">
    <location>
        <begin position="155"/>
        <end position="171"/>
    </location>
</feature>
<dbReference type="PANTHER" id="PTHR42953:SF3">
    <property type="entry name" value="HIGH-AFFINITY ZINC UPTAKE SYSTEM PROTEIN ZNUA"/>
    <property type="match status" value="1"/>
</dbReference>
<dbReference type="GO" id="GO:0046872">
    <property type="term" value="F:metal ion binding"/>
    <property type="evidence" value="ECO:0007669"/>
    <property type="project" value="InterPro"/>
</dbReference>
<comment type="similarity">
    <text evidence="1">Belongs to the bacterial solute-binding protein 9 family.</text>
</comment>
<dbReference type="SUPFAM" id="SSF53807">
    <property type="entry name" value="Helical backbone' metal receptor"/>
    <property type="match status" value="1"/>
</dbReference>
<dbReference type="RefSeq" id="WP_048044311.1">
    <property type="nucleotide sequence ID" value="NZ_CP009511.1"/>
</dbReference>
<dbReference type="PROSITE" id="PS51257">
    <property type="entry name" value="PROKAR_LIPOPROTEIN"/>
    <property type="match status" value="1"/>
</dbReference>
<dbReference type="Pfam" id="PF01297">
    <property type="entry name" value="ZnuA"/>
    <property type="match status" value="1"/>
</dbReference>
<dbReference type="InterPro" id="IPR050492">
    <property type="entry name" value="Bact_metal-bind_prot9"/>
</dbReference>
<dbReference type="InterPro" id="IPR006128">
    <property type="entry name" value="Lipoprotein_PsaA-like"/>
</dbReference>
<dbReference type="GeneID" id="24866519"/>
<evidence type="ECO:0000313" key="5">
    <source>
        <dbReference type="EMBL" id="AKB63178.1"/>
    </source>
</evidence>
<dbReference type="Proteomes" id="UP000033116">
    <property type="component" value="Chromosome"/>
</dbReference>